<dbReference type="AlphaFoldDB" id="A0A7K0FMA5"/>
<accession>A0A7K0FMA5</accession>
<evidence type="ECO:0000256" key="2">
    <source>
        <dbReference type="ARBA" id="ARBA00023002"/>
    </source>
</evidence>
<evidence type="ECO:0000256" key="3">
    <source>
        <dbReference type="RuleBase" id="RU000363"/>
    </source>
</evidence>
<dbReference type="PANTHER" id="PTHR44196">
    <property type="entry name" value="DEHYDROGENASE/REDUCTASE SDR FAMILY MEMBER 7B"/>
    <property type="match status" value="1"/>
</dbReference>
<dbReference type="PRINTS" id="PR00081">
    <property type="entry name" value="GDHRDH"/>
</dbReference>
<comment type="similarity">
    <text evidence="1 3">Belongs to the short-chain dehydrogenases/reductases (SDR) family.</text>
</comment>
<proteinExistence type="inferred from homology"/>
<evidence type="ECO:0000313" key="5">
    <source>
        <dbReference type="EMBL" id="MRX47109.1"/>
    </source>
</evidence>
<dbReference type="Pfam" id="PF00106">
    <property type="entry name" value="adh_short"/>
    <property type="match status" value="1"/>
</dbReference>
<dbReference type="PRINTS" id="PR00080">
    <property type="entry name" value="SDRFAMILY"/>
</dbReference>
<keyword evidence="6" id="KW-1185">Reference proteome</keyword>
<gene>
    <name evidence="5" type="ORF">GJJ64_07930</name>
</gene>
<dbReference type="PROSITE" id="PS00061">
    <property type="entry name" value="ADH_SHORT"/>
    <property type="match status" value="1"/>
</dbReference>
<dbReference type="PANTHER" id="PTHR44196:SF1">
    <property type="entry name" value="DEHYDROGENASE_REDUCTASE SDR FAMILY MEMBER 7B"/>
    <property type="match status" value="1"/>
</dbReference>
<evidence type="ECO:0000259" key="4">
    <source>
        <dbReference type="SMART" id="SM00822"/>
    </source>
</evidence>
<dbReference type="InterPro" id="IPR036291">
    <property type="entry name" value="NAD(P)-bd_dom_sf"/>
</dbReference>
<dbReference type="Gene3D" id="3.40.50.720">
    <property type="entry name" value="NAD(P)-binding Rossmann-like Domain"/>
    <property type="match status" value="1"/>
</dbReference>
<reference evidence="5 6" key="1">
    <citation type="submission" date="2019-11" db="EMBL/GenBank/DDBJ databases">
        <authorList>
            <person name="Cheng Q."/>
            <person name="Yang Z."/>
        </authorList>
    </citation>
    <scope>NUCLEOTIDE SEQUENCE [LARGE SCALE GENOMIC DNA]</scope>
    <source>
        <strain evidence="5 6">HX-22-1</strain>
    </source>
</reference>
<comment type="caution">
    <text evidence="5">The sequence shown here is derived from an EMBL/GenBank/DDBJ whole genome shotgun (WGS) entry which is preliminary data.</text>
</comment>
<dbReference type="GO" id="GO:0016020">
    <property type="term" value="C:membrane"/>
    <property type="evidence" value="ECO:0007669"/>
    <property type="project" value="TreeGrafter"/>
</dbReference>
<dbReference type="RefSeq" id="WP_154287263.1">
    <property type="nucleotide sequence ID" value="NZ_WKJI01000002.1"/>
</dbReference>
<dbReference type="EMBL" id="WKJI01000002">
    <property type="protein sequence ID" value="MRX47109.1"/>
    <property type="molecule type" value="Genomic_DNA"/>
</dbReference>
<organism evidence="5 6">
    <name type="scientific">Pedobacter puniceum</name>
    <dbReference type="NCBI Taxonomy" id="2666136"/>
    <lineage>
        <taxon>Bacteria</taxon>
        <taxon>Pseudomonadati</taxon>
        <taxon>Bacteroidota</taxon>
        <taxon>Sphingobacteriia</taxon>
        <taxon>Sphingobacteriales</taxon>
        <taxon>Sphingobacteriaceae</taxon>
        <taxon>Pedobacter</taxon>
    </lineage>
</organism>
<sequence>MNFKNKIVWITGASSGIGKALSIILFQQGAKVILSARSREKLYDLKQKLKGNPLDIHILPLDLEQKETLSQKAEEAWKIYGKIDILFNCGGISQRSLALETTTATEEKIMNTNYWGTVLLSKAVVAKMVNQQSGHIVVISSLVGKFGTQYRSSYSASKHALHGYFDSLRNEVYQHGIAISIICPGFIRTDITLNSVTGDGSLYNKMDKNQEEGLSALDCATQILKAVEDKKEEVLIGKKEKFGVLIKRFFPTYFSKMIRKRDVI</sequence>
<name>A0A7K0FMA5_9SPHI</name>
<dbReference type="SUPFAM" id="SSF51735">
    <property type="entry name" value="NAD(P)-binding Rossmann-fold domains"/>
    <property type="match status" value="1"/>
</dbReference>
<keyword evidence="2" id="KW-0560">Oxidoreductase</keyword>
<feature type="domain" description="Ketoreductase" evidence="4">
    <location>
        <begin position="6"/>
        <end position="190"/>
    </location>
</feature>
<dbReference type="InterPro" id="IPR057326">
    <property type="entry name" value="KR_dom"/>
</dbReference>
<protein>
    <submittedName>
        <fullName evidence="5">SDR family oxidoreductase</fullName>
    </submittedName>
</protein>
<dbReference type="InterPro" id="IPR002347">
    <property type="entry name" value="SDR_fam"/>
</dbReference>
<dbReference type="InterPro" id="IPR020904">
    <property type="entry name" value="Sc_DH/Rdtase_CS"/>
</dbReference>
<dbReference type="NCBIfam" id="NF004825">
    <property type="entry name" value="PRK06181.1"/>
    <property type="match status" value="1"/>
</dbReference>
<dbReference type="GO" id="GO:0016491">
    <property type="term" value="F:oxidoreductase activity"/>
    <property type="evidence" value="ECO:0007669"/>
    <property type="project" value="UniProtKB-KW"/>
</dbReference>
<dbReference type="Proteomes" id="UP000462931">
    <property type="component" value="Unassembled WGS sequence"/>
</dbReference>
<evidence type="ECO:0000256" key="1">
    <source>
        <dbReference type="ARBA" id="ARBA00006484"/>
    </source>
</evidence>
<dbReference type="SMART" id="SM00822">
    <property type="entry name" value="PKS_KR"/>
    <property type="match status" value="1"/>
</dbReference>
<evidence type="ECO:0000313" key="6">
    <source>
        <dbReference type="Proteomes" id="UP000462931"/>
    </source>
</evidence>